<comment type="caution">
    <text evidence="8">The sequence shown here is derived from an EMBL/GenBank/DDBJ whole genome shotgun (WGS) entry which is preliminary data.</text>
</comment>
<evidence type="ECO:0000256" key="3">
    <source>
        <dbReference type="ARBA" id="ARBA00022471"/>
    </source>
</evidence>
<keyword evidence="7" id="KW-0812">Transmembrane</keyword>
<keyword evidence="7" id="KW-0472">Membrane</keyword>
<evidence type="ECO:0000313" key="9">
    <source>
        <dbReference type="Proteomes" id="UP001153076"/>
    </source>
</evidence>
<protein>
    <recommendedName>
        <fullName evidence="6">S-protein homolog</fullName>
    </recommendedName>
</protein>
<evidence type="ECO:0000256" key="4">
    <source>
        <dbReference type="ARBA" id="ARBA00022525"/>
    </source>
</evidence>
<gene>
    <name evidence="8" type="ORF">Cgig2_013957</name>
</gene>
<comment type="subcellular location">
    <subcellularLocation>
        <location evidence="1 6">Secreted</location>
    </subcellularLocation>
</comment>
<dbReference type="Proteomes" id="UP001153076">
    <property type="component" value="Unassembled WGS sequence"/>
</dbReference>
<evidence type="ECO:0000256" key="5">
    <source>
        <dbReference type="ARBA" id="ARBA00022729"/>
    </source>
</evidence>
<dbReference type="PANTHER" id="PTHR31232:SF18">
    <property type="entry name" value="S-PROTEIN HOMOLOG"/>
    <property type="match status" value="1"/>
</dbReference>
<evidence type="ECO:0000256" key="2">
    <source>
        <dbReference type="ARBA" id="ARBA00005581"/>
    </source>
</evidence>
<proteinExistence type="inferred from homology"/>
<reference evidence="8" key="1">
    <citation type="submission" date="2022-04" db="EMBL/GenBank/DDBJ databases">
        <title>Carnegiea gigantea Genome sequencing and assembly v2.</title>
        <authorList>
            <person name="Copetti D."/>
            <person name="Sanderson M.J."/>
            <person name="Burquez A."/>
            <person name="Wojciechowski M.F."/>
        </authorList>
    </citation>
    <scope>NUCLEOTIDE SEQUENCE</scope>
    <source>
        <strain evidence="8">SGP5-SGP5p</strain>
        <tissue evidence="8">Aerial part</tissue>
    </source>
</reference>
<keyword evidence="9" id="KW-1185">Reference proteome</keyword>
<accession>A0A9Q1QSZ3</accession>
<dbReference type="EMBL" id="JAKOGI010000010">
    <property type="protein sequence ID" value="KAJ8451185.1"/>
    <property type="molecule type" value="Genomic_DNA"/>
</dbReference>
<dbReference type="PANTHER" id="PTHR31232">
    <property type="match status" value="1"/>
</dbReference>
<evidence type="ECO:0000256" key="1">
    <source>
        <dbReference type="ARBA" id="ARBA00004613"/>
    </source>
</evidence>
<dbReference type="InterPro" id="IPR010264">
    <property type="entry name" value="Self-incomp_S1"/>
</dbReference>
<keyword evidence="3 6" id="KW-0713">Self-incompatibility</keyword>
<evidence type="ECO:0000256" key="7">
    <source>
        <dbReference type="SAM" id="Phobius"/>
    </source>
</evidence>
<organism evidence="8 9">
    <name type="scientific">Carnegiea gigantea</name>
    <dbReference type="NCBI Taxonomy" id="171969"/>
    <lineage>
        <taxon>Eukaryota</taxon>
        <taxon>Viridiplantae</taxon>
        <taxon>Streptophyta</taxon>
        <taxon>Embryophyta</taxon>
        <taxon>Tracheophyta</taxon>
        <taxon>Spermatophyta</taxon>
        <taxon>Magnoliopsida</taxon>
        <taxon>eudicotyledons</taxon>
        <taxon>Gunneridae</taxon>
        <taxon>Pentapetalae</taxon>
        <taxon>Caryophyllales</taxon>
        <taxon>Cactineae</taxon>
        <taxon>Cactaceae</taxon>
        <taxon>Cactoideae</taxon>
        <taxon>Echinocereeae</taxon>
        <taxon>Carnegiea</taxon>
    </lineage>
</organism>
<evidence type="ECO:0000313" key="8">
    <source>
        <dbReference type="EMBL" id="KAJ8451185.1"/>
    </source>
</evidence>
<evidence type="ECO:0000256" key="6">
    <source>
        <dbReference type="RuleBase" id="RU367044"/>
    </source>
</evidence>
<dbReference type="Pfam" id="PF05938">
    <property type="entry name" value="Self-incomp_S1"/>
    <property type="match status" value="1"/>
</dbReference>
<feature type="transmembrane region" description="Helical" evidence="7">
    <location>
        <begin position="33"/>
        <end position="54"/>
    </location>
</feature>
<dbReference type="GO" id="GO:0060320">
    <property type="term" value="P:rejection of self pollen"/>
    <property type="evidence" value="ECO:0007669"/>
    <property type="project" value="UniProtKB-KW"/>
</dbReference>
<name>A0A9Q1QSZ3_9CARY</name>
<sequence>MRICCSKLQISSNLESTHPHTQLMSMASLHIKLAFFFFALTVAQLSFTCATPIFETDPHRILRGLFPKTHIYINNTLGGGQQAKVHCKAIYADKGEQVINDGETYEFGFTPSFIRTLWQCDFSFVNGTVSGPIYQYTKDWSRCFKHCRYSIAKDGVHGYNEDGQEDLFLQWGNQFGASYLYYRHVNWTAESLNHNRFGVTPSDSEAIGGTSCQACRTYKNIELGELAGKKLPQSSPQNSGYLI</sequence>
<dbReference type="OrthoDB" id="1034407at2759"/>
<dbReference type="GO" id="GO:0005576">
    <property type="term" value="C:extracellular region"/>
    <property type="evidence" value="ECO:0007669"/>
    <property type="project" value="UniProtKB-SubCell"/>
</dbReference>
<keyword evidence="7" id="KW-1133">Transmembrane helix</keyword>
<keyword evidence="4 6" id="KW-0964">Secreted</keyword>
<dbReference type="AlphaFoldDB" id="A0A9Q1QSZ3"/>
<keyword evidence="5" id="KW-0732">Signal</keyword>
<comment type="similarity">
    <text evidence="2 6">Belongs to the plant self-incompatibility (S1) protein family.</text>
</comment>